<dbReference type="Proteomes" id="UP000286974">
    <property type="component" value="Unassembled WGS sequence"/>
</dbReference>
<organism evidence="1 2">
    <name type="scientific">Lentilactobacillus kosonis</name>
    <dbReference type="NCBI Taxonomy" id="2810561"/>
    <lineage>
        <taxon>Bacteria</taxon>
        <taxon>Bacillati</taxon>
        <taxon>Bacillota</taxon>
        <taxon>Bacilli</taxon>
        <taxon>Lactobacillales</taxon>
        <taxon>Lactobacillaceae</taxon>
        <taxon>Lentilactobacillus</taxon>
    </lineage>
</organism>
<dbReference type="InterPro" id="IPR036390">
    <property type="entry name" value="WH_DNA-bd_sf"/>
</dbReference>
<evidence type="ECO:0000313" key="1">
    <source>
        <dbReference type="EMBL" id="GAY72386.1"/>
    </source>
</evidence>
<dbReference type="InterPro" id="IPR036388">
    <property type="entry name" value="WH-like_DNA-bd_sf"/>
</dbReference>
<dbReference type="EMBL" id="BEXA01000001">
    <property type="protein sequence ID" value="GAY72386.1"/>
    <property type="molecule type" value="Genomic_DNA"/>
</dbReference>
<keyword evidence="2" id="KW-1185">Reference proteome</keyword>
<dbReference type="STRING" id="1138822.PL11_003905"/>
<protein>
    <submittedName>
        <fullName evidence="1">Rrf2 family transcriptional regulator, group III</fullName>
    </submittedName>
</protein>
<proteinExistence type="predicted"/>
<reference evidence="1 2" key="1">
    <citation type="submission" date="2017-11" db="EMBL/GenBank/DDBJ databases">
        <title>Draft Genome Sequence of Lactobacillus curieae NBRC 111893 isolated from Koso, a Japanese sugar-Vegetable Fermented Beverage.</title>
        <authorList>
            <person name="Chiou T.Y."/>
            <person name="Oshima K."/>
            <person name="Suda W."/>
            <person name="Hattori M."/>
            <person name="Takahashi T."/>
        </authorList>
    </citation>
    <scope>NUCLEOTIDE SEQUENCE [LARGE SCALE GENOMIC DNA]</scope>
    <source>
        <strain evidence="1 2">NBRC111893</strain>
    </source>
</reference>
<dbReference type="AlphaFoldDB" id="A0A401FJB6"/>
<dbReference type="GO" id="GO:0003700">
    <property type="term" value="F:DNA-binding transcription factor activity"/>
    <property type="evidence" value="ECO:0007669"/>
    <property type="project" value="TreeGrafter"/>
</dbReference>
<sequence length="147" mass="16141">MDMANTQLSDATHILAYIALNQDKSEIKSSSIAESINTSPSLIRRMMSKLKQAGLLNATKGAARPSLTKDPDKISLLDIYLAISPDNKLLNVDEKTNATCPVGSVIPDVLDHYYQEVQSSAEARMAKINLQELLDDVQVIQKKSQLI</sequence>
<dbReference type="Pfam" id="PF02082">
    <property type="entry name" value="Rrf2"/>
    <property type="match status" value="1"/>
</dbReference>
<dbReference type="PANTHER" id="PTHR33221">
    <property type="entry name" value="WINGED HELIX-TURN-HELIX TRANSCRIPTIONAL REGULATOR, RRF2 FAMILY"/>
    <property type="match status" value="1"/>
</dbReference>
<name>A0A401FJB6_9LACO</name>
<dbReference type="InterPro" id="IPR000944">
    <property type="entry name" value="Tscrpt_reg_Rrf2"/>
</dbReference>
<comment type="caution">
    <text evidence="1">The sequence shown here is derived from an EMBL/GenBank/DDBJ whole genome shotgun (WGS) entry which is preliminary data.</text>
</comment>
<gene>
    <name evidence="1" type="ORF">NBRC111893_532</name>
</gene>
<accession>A0A401FJB6</accession>
<dbReference type="PROSITE" id="PS51197">
    <property type="entry name" value="HTH_RRF2_2"/>
    <property type="match status" value="1"/>
</dbReference>
<dbReference type="GO" id="GO:0005829">
    <property type="term" value="C:cytosol"/>
    <property type="evidence" value="ECO:0007669"/>
    <property type="project" value="TreeGrafter"/>
</dbReference>
<dbReference type="PANTHER" id="PTHR33221:SF15">
    <property type="entry name" value="HTH-TYPE TRANSCRIPTIONAL REGULATOR YWGB-RELATED"/>
    <property type="match status" value="1"/>
</dbReference>
<dbReference type="Gene3D" id="1.10.10.10">
    <property type="entry name" value="Winged helix-like DNA-binding domain superfamily/Winged helix DNA-binding domain"/>
    <property type="match status" value="1"/>
</dbReference>
<dbReference type="SUPFAM" id="SSF46785">
    <property type="entry name" value="Winged helix' DNA-binding domain"/>
    <property type="match status" value="1"/>
</dbReference>
<evidence type="ECO:0000313" key="2">
    <source>
        <dbReference type="Proteomes" id="UP000286974"/>
    </source>
</evidence>